<dbReference type="RefSeq" id="WP_045088290.1">
    <property type="nucleotide sequence ID" value="NZ_LN824141.1"/>
</dbReference>
<accession>A0A0C7P540</accession>
<gene>
    <name evidence="1" type="ORF">DTL3_1650</name>
</gene>
<dbReference type="AlphaFoldDB" id="A0A0C7P540"/>
<dbReference type="Proteomes" id="UP000032809">
    <property type="component" value="Chromosome I"/>
</dbReference>
<name>A0A0C7P540_DEFTU</name>
<keyword evidence="2" id="KW-1185">Reference proteome</keyword>
<sequence>MKKYLSVFIITMILCMAGLVFGQLTADWNPGNTLTVNAEGEPWATVDLSTTAVTLTYSTTITEGSVVGTVDGQPFTLTIDTNVSYVITAEFTADTTYFSGKTVKLMFGEVDLLTSPNSITGEPTQDASDVHTLTVAPVNVSDLKYFRGQVEIGTITFTVAEQQ</sequence>
<proteinExistence type="predicted"/>
<evidence type="ECO:0000313" key="1">
    <source>
        <dbReference type="EMBL" id="CEP78939.1"/>
    </source>
</evidence>
<evidence type="ECO:0000313" key="2">
    <source>
        <dbReference type="Proteomes" id="UP000032809"/>
    </source>
</evidence>
<dbReference type="EMBL" id="LN824141">
    <property type="protein sequence ID" value="CEP78939.1"/>
    <property type="molecule type" value="Genomic_DNA"/>
</dbReference>
<dbReference type="HOGENOM" id="CLU_1624400_0_0_0"/>
<reference evidence="2" key="1">
    <citation type="submission" date="2014-11" db="EMBL/GenBank/DDBJ databases">
        <authorList>
            <person name="Wibberg D."/>
        </authorList>
    </citation>
    <scope>NUCLEOTIDE SEQUENCE [LARGE SCALE GENOMIC DNA]</scope>
    <source>
        <strain evidence="2">L3</strain>
    </source>
</reference>
<organism evidence="1 2">
    <name type="scientific">Defluviitoga tunisiensis</name>
    <dbReference type="NCBI Taxonomy" id="1006576"/>
    <lineage>
        <taxon>Bacteria</taxon>
        <taxon>Thermotogati</taxon>
        <taxon>Thermotogota</taxon>
        <taxon>Thermotogae</taxon>
        <taxon>Petrotogales</taxon>
        <taxon>Petrotogaceae</taxon>
        <taxon>Defluviitoga</taxon>
    </lineage>
</organism>
<dbReference type="KEGG" id="dtn:DTL3_1650"/>
<protein>
    <submittedName>
        <fullName evidence="1">Uncharacterized protein</fullName>
    </submittedName>
</protein>